<protein>
    <submittedName>
        <fullName evidence="2">Lipoprotein</fullName>
        <ecNumber evidence="2">3.4.16.4</ecNumber>
    </submittedName>
</protein>
<comment type="caution">
    <text evidence="2">The sequence shown here is derived from an EMBL/GenBank/DDBJ whole genome shotgun (WGS) entry which is preliminary data.</text>
</comment>
<evidence type="ECO:0000313" key="3">
    <source>
        <dbReference type="Proteomes" id="UP000018217"/>
    </source>
</evidence>
<dbReference type="SUPFAM" id="SSF56601">
    <property type="entry name" value="beta-lactamase/transpeptidase-like"/>
    <property type="match status" value="1"/>
</dbReference>
<keyword evidence="2" id="KW-0449">Lipoprotein</keyword>
<dbReference type="Gene3D" id="3.40.710.10">
    <property type="entry name" value="DD-peptidase/beta-lactamase superfamily"/>
    <property type="match status" value="1"/>
</dbReference>
<feature type="domain" description="Beta-lactamase-related" evidence="1">
    <location>
        <begin position="9"/>
        <end position="313"/>
    </location>
</feature>
<dbReference type="PANTHER" id="PTHR46825:SF9">
    <property type="entry name" value="BETA-LACTAMASE-RELATED DOMAIN-CONTAINING PROTEIN"/>
    <property type="match status" value="1"/>
</dbReference>
<dbReference type="Pfam" id="PF00144">
    <property type="entry name" value="Beta-lactamase"/>
    <property type="match status" value="1"/>
</dbReference>
<proteinExistence type="predicted"/>
<dbReference type="GO" id="GO:0009002">
    <property type="term" value="F:serine-type D-Ala-D-Ala carboxypeptidase activity"/>
    <property type="evidence" value="ECO:0007669"/>
    <property type="project" value="UniProtKB-EC"/>
</dbReference>
<evidence type="ECO:0000259" key="1">
    <source>
        <dbReference type="Pfam" id="PF00144"/>
    </source>
</evidence>
<dbReference type="AlphaFoldDB" id="V5ZBX8"/>
<evidence type="ECO:0000313" key="2">
    <source>
        <dbReference type="EMBL" id="CCG88512.1"/>
    </source>
</evidence>
<organism evidence="2 3">
    <name type="scientific">Erwinia piriflorinigrans CFBP 5888</name>
    <dbReference type="NCBI Taxonomy" id="1161919"/>
    <lineage>
        <taxon>Bacteria</taxon>
        <taxon>Pseudomonadati</taxon>
        <taxon>Pseudomonadota</taxon>
        <taxon>Gammaproteobacteria</taxon>
        <taxon>Enterobacterales</taxon>
        <taxon>Erwiniaceae</taxon>
        <taxon>Erwinia</taxon>
    </lineage>
</organism>
<dbReference type="EMBL" id="CAHS01000021">
    <property type="protein sequence ID" value="CCG88512.1"/>
    <property type="molecule type" value="Genomic_DNA"/>
</dbReference>
<keyword evidence="2" id="KW-0645">Protease</keyword>
<dbReference type="OrthoDB" id="9799367at2"/>
<reference evidence="2 3" key="1">
    <citation type="journal article" date="2013" name="Syst. Appl. Microbiol.">
        <title>Phylogenetic position and virulence apparatus of the pear flower necrosis pathogen Erwinia piriflorinigrans CFBP 5888T as assessed by comparative genomics.</title>
        <authorList>
            <person name="Smits T.H."/>
            <person name="Rezzonico F."/>
            <person name="Lopez M.M."/>
            <person name="Blom J."/>
            <person name="Goesmann A."/>
            <person name="Frey J.E."/>
            <person name="Duffy B."/>
        </authorList>
    </citation>
    <scope>NUCLEOTIDE SEQUENCE [LARGE SCALE GENOMIC DNA]</scope>
    <source>
        <strain evidence="3">CFBP5888</strain>
    </source>
</reference>
<dbReference type="Proteomes" id="UP000018217">
    <property type="component" value="Unassembled WGS sequence"/>
</dbReference>
<keyword evidence="2" id="KW-0378">Hydrolase</keyword>
<dbReference type="InterPro" id="IPR001466">
    <property type="entry name" value="Beta-lactam-related"/>
</dbReference>
<gene>
    <name evidence="2" type="ORF">EPIR_3149</name>
</gene>
<keyword evidence="2" id="KW-0121">Carboxypeptidase</keyword>
<accession>V5ZBX8</accession>
<name>V5ZBX8_9GAMM</name>
<dbReference type="STRING" id="1161919.EPIR_3149"/>
<keyword evidence="3" id="KW-1185">Reference proteome</keyword>
<dbReference type="EC" id="3.4.16.4" evidence="2"/>
<sequence>MKSFDCVSPGAVALVKYDNGRSLAFSYGVEDVESGAFITTDSIFDLASVSKQFTAFSVLLLEKAGALNLYDPIGKYIPEINHYAADINILNLIYHTSGLPCLFDIAESKGISFHDRYSKDDILKGLSEQSGLIFNPGTKFEYSNTGYFLLYQIVERASGKRFADFLQENIFLPLGMSRSFLAVEGGDNSRRVTGYIKSEQGQYEVSESRWDVFGASLVYSSVNDLMKWGNNFSTGQVGGRALIDKMLSPLSEISEHGECISDFEPYCFGLQAEESKSGVIYNHQGSTFGGESHFSRSQNRGFTLAVLSNIEEYDTVDLAEKLCDGSVLFDHID</sequence>
<dbReference type="InterPro" id="IPR050491">
    <property type="entry name" value="AmpC-like"/>
</dbReference>
<dbReference type="PANTHER" id="PTHR46825">
    <property type="entry name" value="D-ALANYL-D-ALANINE-CARBOXYPEPTIDASE/ENDOPEPTIDASE AMPH"/>
    <property type="match status" value="1"/>
</dbReference>
<dbReference type="InterPro" id="IPR012338">
    <property type="entry name" value="Beta-lactam/transpept-like"/>
</dbReference>